<accession>A0ABW8CP79</accession>
<dbReference type="EMBL" id="JBITYT010000002">
    <property type="protein sequence ID" value="MFI9118686.1"/>
    <property type="molecule type" value="Genomic_DNA"/>
</dbReference>
<proteinExistence type="predicted"/>
<dbReference type="RefSeq" id="WP_399610919.1">
    <property type="nucleotide sequence ID" value="NZ_JBITYT010000002.1"/>
</dbReference>
<gene>
    <name evidence="1" type="ORF">ACIGW0_04630</name>
</gene>
<protein>
    <submittedName>
        <fullName evidence="1">Uncharacterized protein</fullName>
    </submittedName>
</protein>
<evidence type="ECO:0000313" key="1">
    <source>
        <dbReference type="EMBL" id="MFI9118686.1"/>
    </source>
</evidence>
<sequence>MTENRPTITVEQFAELSRVLACVNETSLSEYLANKGKGWDDTRKPVKEHREWALYVLSELGLSIETGGDVGKFLNALGIQSHTFGA</sequence>
<evidence type="ECO:0000313" key="2">
    <source>
        <dbReference type="Proteomes" id="UP001614391"/>
    </source>
</evidence>
<keyword evidence="2" id="KW-1185">Reference proteome</keyword>
<reference evidence="1 2" key="1">
    <citation type="submission" date="2024-10" db="EMBL/GenBank/DDBJ databases">
        <title>The Natural Products Discovery Center: Release of the First 8490 Sequenced Strains for Exploring Actinobacteria Biosynthetic Diversity.</title>
        <authorList>
            <person name="Kalkreuter E."/>
            <person name="Kautsar S.A."/>
            <person name="Yang D."/>
            <person name="Bader C.D."/>
            <person name="Teijaro C.N."/>
            <person name="Fluegel L."/>
            <person name="Davis C.M."/>
            <person name="Simpson J.R."/>
            <person name="Lauterbach L."/>
            <person name="Steele A.D."/>
            <person name="Gui C."/>
            <person name="Meng S."/>
            <person name="Li G."/>
            <person name="Viehrig K."/>
            <person name="Ye F."/>
            <person name="Su P."/>
            <person name="Kiefer A.F."/>
            <person name="Nichols A."/>
            <person name="Cepeda A.J."/>
            <person name="Yan W."/>
            <person name="Fan B."/>
            <person name="Jiang Y."/>
            <person name="Adhikari A."/>
            <person name="Zheng C.-J."/>
            <person name="Schuster L."/>
            <person name="Cowan T.M."/>
            <person name="Smanski M.J."/>
            <person name="Chevrette M.G."/>
            <person name="De Carvalho L.P.S."/>
            <person name="Shen B."/>
        </authorList>
    </citation>
    <scope>NUCLEOTIDE SEQUENCE [LARGE SCALE GENOMIC DNA]</scope>
    <source>
        <strain evidence="1 2">NPDC053346</strain>
    </source>
</reference>
<comment type="caution">
    <text evidence="1">The sequence shown here is derived from an EMBL/GenBank/DDBJ whole genome shotgun (WGS) entry which is preliminary data.</text>
</comment>
<name>A0ABW8CP79_STRBI</name>
<dbReference type="Proteomes" id="UP001614391">
    <property type="component" value="Unassembled WGS sequence"/>
</dbReference>
<organism evidence="1 2">
    <name type="scientific">Streptomyces bikiniensis</name>
    <dbReference type="NCBI Taxonomy" id="1896"/>
    <lineage>
        <taxon>Bacteria</taxon>
        <taxon>Bacillati</taxon>
        <taxon>Actinomycetota</taxon>
        <taxon>Actinomycetes</taxon>
        <taxon>Kitasatosporales</taxon>
        <taxon>Streptomycetaceae</taxon>
        <taxon>Streptomyces</taxon>
    </lineage>
</organism>